<evidence type="ECO:0000256" key="6">
    <source>
        <dbReference type="ARBA" id="ARBA00034496"/>
    </source>
</evidence>
<evidence type="ECO:0000313" key="8">
    <source>
        <dbReference type="Proteomes" id="UP001210865"/>
    </source>
</evidence>
<comment type="similarity">
    <text evidence="6">Belongs to the truncated hemoglobin family. Group II subfamily.</text>
</comment>
<evidence type="ECO:0000256" key="2">
    <source>
        <dbReference type="ARBA" id="ARBA00022448"/>
    </source>
</evidence>
<dbReference type="Proteomes" id="UP001210865">
    <property type="component" value="Chromosome"/>
</dbReference>
<dbReference type="Pfam" id="PF01152">
    <property type="entry name" value="Bac_globin"/>
    <property type="match status" value="1"/>
</dbReference>
<evidence type="ECO:0000256" key="5">
    <source>
        <dbReference type="ARBA" id="ARBA00023004"/>
    </source>
</evidence>
<keyword evidence="3" id="KW-0349">Heme</keyword>
<dbReference type="InterPro" id="IPR001486">
    <property type="entry name" value="Hemoglobin_trunc"/>
</dbReference>
<protein>
    <submittedName>
        <fullName evidence="7">Group II truncated hemoglobin</fullName>
    </submittedName>
</protein>
<gene>
    <name evidence="7" type="ORF">PBT88_12890</name>
</gene>
<dbReference type="EMBL" id="CP115174">
    <property type="protein sequence ID" value="WBO21098.1"/>
    <property type="molecule type" value="Genomic_DNA"/>
</dbReference>
<keyword evidence="8" id="KW-1185">Reference proteome</keyword>
<comment type="cofactor">
    <cofactor evidence="1">
        <name>heme</name>
        <dbReference type="ChEBI" id="CHEBI:30413"/>
    </cofactor>
</comment>
<dbReference type="InterPro" id="IPR012292">
    <property type="entry name" value="Globin/Proto"/>
</dbReference>
<dbReference type="PANTHER" id="PTHR47366">
    <property type="entry name" value="TWO-ON-TWO HEMOGLOBIN-3"/>
    <property type="match status" value="1"/>
</dbReference>
<evidence type="ECO:0000256" key="3">
    <source>
        <dbReference type="ARBA" id="ARBA00022617"/>
    </source>
</evidence>
<keyword evidence="4" id="KW-0479">Metal-binding</keyword>
<sequence length="136" mass="15182">MTTTTPPATAAKPPSLFDRIGGEAGARLLADRFYDLMEQQPEYAELRAMHAPDLAPMRVSLTQFLSAWLGGPRTWFEERPGACIMSAHRSMDVSRETARQWLHAMSRAMVETAVEPDLGQQMQQAMTRMGSAMIVR</sequence>
<dbReference type="CDD" id="cd14773">
    <property type="entry name" value="TrHb2_PhHbO-like_O"/>
    <property type="match status" value="1"/>
</dbReference>
<dbReference type="PANTHER" id="PTHR47366:SF1">
    <property type="entry name" value="TWO-ON-TWO HEMOGLOBIN-3"/>
    <property type="match status" value="1"/>
</dbReference>
<proteinExistence type="inferred from homology"/>
<accession>A0ABY7NHV8</accession>
<evidence type="ECO:0000256" key="4">
    <source>
        <dbReference type="ARBA" id="ARBA00022723"/>
    </source>
</evidence>
<dbReference type="InterPro" id="IPR044203">
    <property type="entry name" value="GlbO/GLB3-like"/>
</dbReference>
<organism evidence="7 8">
    <name type="scientific">Sphingomonas abietis</name>
    <dbReference type="NCBI Taxonomy" id="3012344"/>
    <lineage>
        <taxon>Bacteria</taxon>
        <taxon>Pseudomonadati</taxon>
        <taxon>Pseudomonadota</taxon>
        <taxon>Alphaproteobacteria</taxon>
        <taxon>Sphingomonadales</taxon>
        <taxon>Sphingomonadaceae</taxon>
        <taxon>Sphingomonas</taxon>
    </lineage>
</organism>
<dbReference type="RefSeq" id="WP_270075747.1">
    <property type="nucleotide sequence ID" value="NZ_CP115174.1"/>
</dbReference>
<dbReference type="PROSITE" id="PS01213">
    <property type="entry name" value="GLOBIN_FAM_2"/>
    <property type="match status" value="1"/>
</dbReference>
<dbReference type="Gene3D" id="1.10.490.10">
    <property type="entry name" value="Globins"/>
    <property type="match status" value="1"/>
</dbReference>
<dbReference type="InterPro" id="IPR019795">
    <property type="entry name" value="Globin_bac-like_CS"/>
</dbReference>
<evidence type="ECO:0000313" key="7">
    <source>
        <dbReference type="EMBL" id="WBO21098.1"/>
    </source>
</evidence>
<name>A0ABY7NHV8_9SPHN</name>
<keyword evidence="2" id="KW-0813">Transport</keyword>
<reference evidence="7 8" key="1">
    <citation type="submission" date="2022-12" db="EMBL/GenBank/DDBJ databases">
        <title>Sphingomonas abieness sp. nov., an endophytic bacterium isolated from Abies koreana.</title>
        <authorList>
            <person name="Jiang L."/>
            <person name="Lee J."/>
        </authorList>
    </citation>
    <scope>NUCLEOTIDE SEQUENCE [LARGE SCALE GENOMIC DNA]</scope>
    <source>
        <strain evidence="8">PAMB 00755</strain>
    </source>
</reference>
<evidence type="ECO:0000256" key="1">
    <source>
        <dbReference type="ARBA" id="ARBA00001971"/>
    </source>
</evidence>
<dbReference type="SUPFAM" id="SSF46458">
    <property type="entry name" value="Globin-like"/>
    <property type="match status" value="1"/>
</dbReference>
<keyword evidence="5" id="KW-0408">Iron</keyword>
<dbReference type="InterPro" id="IPR009050">
    <property type="entry name" value="Globin-like_sf"/>
</dbReference>